<dbReference type="EMBL" id="JBBNAF010000004">
    <property type="protein sequence ID" value="KAK9152043.1"/>
    <property type="molecule type" value="Genomic_DNA"/>
</dbReference>
<evidence type="ECO:0000313" key="2">
    <source>
        <dbReference type="Proteomes" id="UP001420932"/>
    </source>
</evidence>
<gene>
    <name evidence="1" type="ORF">Syun_010352</name>
</gene>
<accession>A0AAP0KHX9</accession>
<evidence type="ECO:0000313" key="1">
    <source>
        <dbReference type="EMBL" id="KAK9152043.1"/>
    </source>
</evidence>
<sequence>MDRVLLECLNQKLGTSQLTRSSYESKLDHLTKVNYVKQQHVKRTRILLLRSASSGVHLVDDH</sequence>
<dbReference type="AlphaFoldDB" id="A0AAP0KHX9"/>
<dbReference type="Proteomes" id="UP001420932">
    <property type="component" value="Unassembled WGS sequence"/>
</dbReference>
<reference evidence="1 2" key="1">
    <citation type="submission" date="2024-01" db="EMBL/GenBank/DDBJ databases">
        <title>Genome assemblies of Stephania.</title>
        <authorList>
            <person name="Yang L."/>
        </authorList>
    </citation>
    <scope>NUCLEOTIDE SEQUENCE [LARGE SCALE GENOMIC DNA]</scope>
    <source>
        <strain evidence="1">YNDBR</strain>
        <tissue evidence="1">Leaf</tissue>
    </source>
</reference>
<comment type="caution">
    <text evidence="1">The sequence shown here is derived from an EMBL/GenBank/DDBJ whole genome shotgun (WGS) entry which is preliminary data.</text>
</comment>
<proteinExistence type="predicted"/>
<protein>
    <submittedName>
        <fullName evidence="1">Uncharacterized protein</fullName>
    </submittedName>
</protein>
<keyword evidence="2" id="KW-1185">Reference proteome</keyword>
<organism evidence="1 2">
    <name type="scientific">Stephania yunnanensis</name>
    <dbReference type="NCBI Taxonomy" id="152371"/>
    <lineage>
        <taxon>Eukaryota</taxon>
        <taxon>Viridiplantae</taxon>
        <taxon>Streptophyta</taxon>
        <taxon>Embryophyta</taxon>
        <taxon>Tracheophyta</taxon>
        <taxon>Spermatophyta</taxon>
        <taxon>Magnoliopsida</taxon>
        <taxon>Ranunculales</taxon>
        <taxon>Menispermaceae</taxon>
        <taxon>Menispermoideae</taxon>
        <taxon>Cissampelideae</taxon>
        <taxon>Stephania</taxon>
    </lineage>
</organism>
<name>A0AAP0KHX9_9MAGN</name>